<name>A0ABS6XJT3_9SPHN</name>
<keyword evidence="2" id="KW-1185">Reference proteome</keyword>
<reference evidence="1 2" key="1">
    <citation type="submission" date="2021-07" db="EMBL/GenBank/DDBJ databases">
        <title>Stakelama flava sp. nov., a novel endophytic bacterium isolated from branch of Kandelia candel.</title>
        <authorList>
            <person name="Tuo L."/>
        </authorList>
    </citation>
    <scope>NUCLEOTIDE SEQUENCE [LARGE SCALE GENOMIC DNA]</scope>
    <source>
        <strain evidence="1 2">CBK3Z-3</strain>
    </source>
</reference>
<evidence type="ECO:0000313" key="2">
    <source>
        <dbReference type="Proteomes" id="UP001197214"/>
    </source>
</evidence>
<dbReference type="Proteomes" id="UP001197214">
    <property type="component" value="Unassembled WGS sequence"/>
</dbReference>
<dbReference type="RefSeq" id="WP_219237568.1">
    <property type="nucleotide sequence ID" value="NZ_JAHWZX010000004.1"/>
</dbReference>
<organism evidence="1 2">
    <name type="scientific">Stakelama flava</name>
    <dbReference type="NCBI Taxonomy" id="2860338"/>
    <lineage>
        <taxon>Bacteria</taxon>
        <taxon>Pseudomonadati</taxon>
        <taxon>Pseudomonadota</taxon>
        <taxon>Alphaproteobacteria</taxon>
        <taxon>Sphingomonadales</taxon>
        <taxon>Sphingomonadaceae</taxon>
        <taxon>Stakelama</taxon>
    </lineage>
</organism>
<sequence length="107" mass="11663">MNPAEAKAINEPDRRVWIYGPEPEYRVHFSMTLSDARALWRAAREQLLQAPGGSQALVEETIGSEVTPAVSDCIALLCAPRGVAGCSVNDFWVDSMPGLPEPIPGWQ</sequence>
<evidence type="ECO:0000313" key="1">
    <source>
        <dbReference type="EMBL" id="MBW4330461.1"/>
    </source>
</evidence>
<comment type="caution">
    <text evidence="1">The sequence shown here is derived from an EMBL/GenBank/DDBJ whole genome shotgun (WGS) entry which is preliminary data.</text>
</comment>
<accession>A0ABS6XJT3</accession>
<dbReference type="EMBL" id="JAHWZX010000004">
    <property type="protein sequence ID" value="MBW4330461.1"/>
    <property type="molecule type" value="Genomic_DNA"/>
</dbReference>
<protein>
    <submittedName>
        <fullName evidence="1">Uncharacterized protein</fullName>
    </submittedName>
</protein>
<proteinExistence type="predicted"/>
<gene>
    <name evidence="1" type="ORF">KY084_06180</name>
</gene>